<dbReference type="OrthoDB" id="9843040at2"/>
<reference evidence="2 3" key="1">
    <citation type="submission" date="2016-10" db="EMBL/GenBank/DDBJ databases">
        <title>Draft Genome sequence of Alkanindiges sp. strain H1.</title>
        <authorList>
            <person name="Subhash Y."/>
            <person name="Lee S."/>
        </authorList>
    </citation>
    <scope>NUCLEOTIDE SEQUENCE [LARGE SCALE GENOMIC DNA]</scope>
    <source>
        <strain evidence="2 3">H1</strain>
    </source>
</reference>
<name>A0A1S8CSG2_9GAMM</name>
<keyword evidence="1" id="KW-0175">Coiled coil</keyword>
<dbReference type="AlphaFoldDB" id="A0A1S8CSG2"/>
<evidence type="ECO:0000313" key="2">
    <source>
        <dbReference type="EMBL" id="ONG37517.1"/>
    </source>
</evidence>
<organism evidence="2 3">
    <name type="scientific">Alkanindiges hydrocarboniclasticus</name>
    <dbReference type="NCBI Taxonomy" id="1907941"/>
    <lineage>
        <taxon>Bacteria</taxon>
        <taxon>Pseudomonadati</taxon>
        <taxon>Pseudomonadota</taxon>
        <taxon>Gammaproteobacteria</taxon>
        <taxon>Moraxellales</taxon>
        <taxon>Moraxellaceae</taxon>
        <taxon>Alkanindiges</taxon>
    </lineage>
</organism>
<feature type="coiled-coil region" evidence="1">
    <location>
        <begin position="58"/>
        <end position="111"/>
    </location>
</feature>
<comment type="caution">
    <text evidence="2">The sequence shown here is derived from an EMBL/GenBank/DDBJ whole genome shotgun (WGS) entry which is preliminary data.</text>
</comment>
<sequence length="142" mass="16133">MTDRNAKQARLDALQQDIANLKSEYITDEQLARMTEVINAASVQNRQHAASRGLADNFFQTEELIKKLESDIASLQESDLLINNEMRLLQMQQQLQAAQNEIEQLASLIQKNPAELAHFKVINCIDHLPVTTRLYEQAQSLS</sequence>
<evidence type="ECO:0000313" key="3">
    <source>
        <dbReference type="Proteomes" id="UP000192132"/>
    </source>
</evidence>
<dbReference type="EMBL" id="MLCN01000052">
    <property type="protein sequence ID" value="ONG37517.1"/>
    <property type="molecule type" value="Genomic_DNA"/>
</dbReference>
<proteinExistence type="predicted"/>
<dbReference type="Proteomes" id="UP000192132">
    <property type="component" value="Unassembled WGS sequence"/>
</dbReference>
<protein>
    <submittedName>
        <fullName evidence="2">Uncharacterized protein</fullName>
    </submittedName>
</protein>
<gene>
    <name evidence="2" type="ORF">BKE30_14320</name>
</gene>
<dbReference type="RefSeq" id="WP_076879271.1">
    <property type="nucleotide sequence ID" value="NZ_MLCN01000052.1"/>
</dbReference>
<accession>A0A1S8CSG2</accession>
<evidence type="ECO:0000256" key="1">
    <source>
        <dbReference type="SAM" id="Coils"/>
    </source>
</evidence>
<feature type="coiled-coil region" evidence="1">
    <location>
        <begin position="4"/>
        <end position="31"/>
    </location>
</feature>
<keyword evidence="3" id="KW-1185">Reference proteome</keyword>